<name>A0A2K9EJ64_9RHOB</name>
<dbReference type="EMBL" id="CP025408">
    <property type="protein sequence ID" value="AUH35048.1"/>
    <property type="molecule type" value="Genomic_DNA"/>
</dbReference>
<protein>
    <recommendedName>
        <fullName evidence="3">Ca-activated chloride channel family protein</fullName>
    </recommendedName>
</protein>
<dbReference type="RefSeq" id="WP_101461708.1">
    <property type="nucleotide sequence ID" value="NZ_CP025408.1"/>
</dbReference>
<dbReference type="AlphaFoldDB" id="A0A2K9EJ64"/>
<accession>A0A2K9EJ64</accession>
<evidence type="ECO:0000313" key="2">
    <source>
        <dbReference type="Proteomes" id="UP000233742"/>
    </source>
</evidence>
<sequence>MRRVLLIALAGLLCLAIAGPQGWARLALRAGGGAGAAPLLADPAARGVALYRAGEWDAADAAFADAGRTETYNRGLSLAATGDYPLSVAYFDAVLFSNPADAEARRNRDLVAAMYPPARGDSFAPGRLAGAGGLGQANPDEQIVVNTGTQDADWRQMMTARGIAASDDWLATISDDPGEFLALRLLAEYRRRETMGLIRPREGQPW</sequence>
<gene>
    <name evidence="1" type="ORF">CUV01_18190</name>
</gene>
<dbReference type="InterPro" id="IPR011990">
    <property type="entry name" value="TPR-like_helical_dom_sf"/>
</dbReference>
<dbReference type="Gene3D" id="1.25.40.10">
    <property type="entry name" value="Tetratricopeptide repeat domain"/>
    <property type="match status" value="1"/>
</dbReference>
<evidence type="ECO:0008006" key="3">
    <source>
        <dbReference type="Google" id="ProtNLM"/>
    </source>
</evidence>
<evidence type="ECO:0000313" key="1">
    <source>
        <dbReference type="EMBL" id="AUH35048.1"/>
    </source>
</evidence>
<dbReference type="KEGG" id="paro:CUV01_18190"/>
<dbReference type="OrthoDB" id="5801125at2"/>
<keyword evidence="2" id="KW-1185">Reference proteome</keyword>
<proteinExistence type="predicted"/>
<organism evidence="1 2">
    <name type="scientific">Paracoccus tegillarcae</name>
    <dbReference type="NCBI Taxonomy" id="1529068"/>
    <lineage>
        <taxon>Bacteria</taxon>
        <taxon>Pseudomonadati</taxon>
        <taxon>Pseudomonadota</taxon>
        <taxon>Alphaproteobacteria</taxon>
        <taxon>Rhodobacterales</taxon>
        <taxon>Paracoccaceae</taxon>
        <taxon>Paracoccus</taxon>
    </lineage>
</organism>
<dbReference type="SUPFAM" id="SSF48452">
    <property type="entry name" value="TPR-like"/>
    <property type="match status" value="1"/>
</dbReference>
<dbReference type="Proteomes" id="UP000233742">
    <property type="component" value="Chromosome"/>
</dbReference>
<reference evidence="1 2" key="1">
    <citation type="submission" date="2017-12" db="EMBL/GenBank/DDBJ databases">
        <authorList>
            <person name="Hurst M.R.H."/>
        </authorList>
    </citation>
    <scope>NUCLEOTIDE SEQUENCE [LARGE SCALE GENOMIC DNA]</scope>
    <source>
        <strain evidence="1 2">BM15</strain>
    </source>
</reference>